<name>A0A4V4H7K7_MUSBA</name>
<accession>A0A4V4H7K7</accession>
<protein>
    <submittedName>
        <fullName evidence="1">Uncharacterized protein</fullName>
    </submittedName>
</protein>
<sequence>MVGHAHRIPLEVVTSMLEMADMAWVALEHRRGGRAGDAKDDEAAQLRAENLRLRAILADNLAILQTIYDSPTLSSDCPPDLHSRLLAAVENSSFLGELELLRKGSKDIPNCGIPAAETKGAELNGVEVPIKIDDGEPSWWVWITHEITPDCLEEVSRIDNENYVIISEENVVDGISNFIARCILEHPESKILSPEELQNAVVRAMGNTKDKRKWKHIWEAGKVIYTLSTWGIALAGLYRQRAILKAAAKGVSASANFVLKAL</sequence>
<dbReference type="PANTHER" id="PTHR33874">
    <property type="entry name" value="RING FINGER PROTEIN"/>
    <property type="match status" value="1"/>
</dbReference>
<reference evidence="1 2" key="1">
    <citation type="journal article" date="2019" name="Nat. Plants">
        <title>Genome sequencing of Musa balbisiana reveals subgenome evolution and function divergence in polyploid bananas.</title>
        <authorList>
            <person name="Yao X."/>
        </authorList>
    </citation>
    <scope>NUCLEOTIDE SEQUENCE [LARGE SCALE GENOMIC DNA]</scope>
    <source>
        <strain evidence="2">cv. DH-PKW</strain>
        <tissue evidence="1">Leaves</tissue>
    </source>
</reference>
<comment type="caution">
    <text evidence="1">The sequence shown here is derived from an EMBL/GenBank/DDBJ whole genome shotgun (WGS) entry which is preliminary data.</text>
</comment>
<dbReference type="Proteomes" id="UP000317650">
    <property type="component" value="Chromosome 1"/>
</dbReference>
<dbReference type="AlphaFoldDB" id="A0A4V4H7K7"/>
<dbReference type="PANTHER" id="PTHR33874:SF4">
    <property type="entry name" value="EXPRESSED PROTEIN"/>
    <property type="match status" value="1"/>
</dbReference>
<evidence type="ECO:0000313" key="2">
    <source>
        <dbReference type="Proteomes" id="UP000317650"/>
    </source>
</evidence>
<dbReference type="STRING" id="52838.A0A4V4H7K7"/>
<dbReference type="EMBL" id="PYDT01000004">
    <property type="protein sequence ID" value="THU64226.1"/>
    <property type="molecule type" value="Genomic_DNA"/>
</dbReference>
<organism evidence="1 2">
    <name type="scientific">Musa balbisiana</name>
    <name type="common">Banana</name>
    <dbReference type="NCBI Taxonomy" id="52838"/>
    <lineage>
        <taxon>Eukaryota</taxon>
        <taxon>Viridiplantae</taxon>
        <taxon>Streptophyta</taxon>
        <taxon>Embryophyta</taxon>
        <taxon>Tracheophyta</taxon>
        <taxon>Spermatophyta</taxon>
        <taxon>Magnoliopsida</taxon>
        <taxon>Liliopsida</taxon>
        <taxon>Zingiberales</taxon>
        <taxon>Musaceae</taxon>
        <taxon>Musa</taxon>
    </lineage>
</organism>
<keyword evidence="2" id="KW-1185">Reference proteome</keyword>
<proteinExistence type="predicted"/>
<evidence type="ECO:0000313" key="1">
    <source>
        <dbReference type="EMBL" id="THU64226.1"/>
    </source>
</evidence>
<gene>
    <name evidence="1" type="ORF">C4D60_Mb01t24250</name>
</gene>